<protein>
    <submittedName>
        <fullName evidence="3">Uncharacterized protein</fullName>
    </submittedName>
</protein>
<accession>A0AAD5BN53</accession>
<gene>
    <name evidence="3" type="ORF">M8C21_025950</name>
</gene>
<name>A0AAD5BN53_AMBAR</name>
<dbReference type="SUPFAM" id="SSF48452">
    <property type="entry name" value="TPR-like"/>
    <property type="match status" value="2"/>
</dbReference>
<proteinExistence type="predicted"/>
<keyword evidence="4" id="KW-1185">Reference proteome</keyword>
<dbReference type="Pfam" id="PF13181">
    <property type="entry name" value="TPR_8"/>
    <property type="match status" value="1"/>
</dbReference>
<feature type="compositionally biased region" description="Polar residues" evidence="2">
    <location>
        <begin position="32"/>
        <end position="58"/>
    </location>
</feature>
<sequence>MRIKNRNHQTGERKISRSSRRFGKILQCLCSGEQQSRSTNEMIPSSESVATNGSSSQVVGEHDKKPDTGSIEEAELSLRESGSINYEEARALLGRYEYQKGNIEAALHVFEGIDISSITPKIKISLAKTGETRKKRSHTYTNPPLTAHALSLLLEAIYLKSKSLQILGRYKEAAQSCKVILDVVESSFPEGLPENFGADGKLQETLSNAVELLPKLWQLAESTNEAILSFRWALLRNWNLNEETMAKIQKDFAVFLLYSGSKEAAPPNLRSQMDTSFVPRNNIEEAILLLMILLRKVNLKKIEWDPSVIDHLSYALSICNGLGPLSKQLEELLPSVIDKKERCLLLSLCCYGQGDGLSALNLLKNIHKYDDPDCASALLMASKICGETPDFVEEGVVLAKRAVNVLENKCDEMAGVANYLLGISLSGQTKLGLTDSERVKLQSEALQSLETASRLTQMKDSRIVYDLCLEYAEQRKLDLALGQAKHLIKLESGSRIESWLLLARILSGQKRFLDGEIIINAALEQTGKWDQGELLRTKAKLQIAQGQLKNAIETYTQLLAVLQVQNKSFPTQKKNHEVGGKQYKNLELETWHDLAMVYISLSQWRDVEACLSRSEAINYYSSSRWHITGLLYEAKGLDKEALKAYELALDINPGHVQSLVSMAMVLRRLGGKSGPAVRSFLTEALRLDRMNSRAWYNLGQFYKDEGPMFIKEAVDCFEAASILKETEPIEPFR</sequence>
<reference evidence="3" key="1">
    <citation type="submission" date="2022-06" db="EMBL/GenBank/DDBJ databases">
        <title>Uncovering the hologenomic basis of an extraordinary plant invasion.</title>
        <authorList>
            <person name="Bieker V.C."/>
            <person name="Martin M.D."/>
            <person name="Gilbert T."/>
            <person name="Hodgins K."/>
            <person name="Battlay P."/>
            <person name="Petersen B."/>
            <person name="Wilson J."/>
        </authorList>
    </citation>
    <scope>NUCLEOTIDE SEQUENCE</scope>
    <source>
        <strain evidence="3">AA19_3_7</strain>
        <tissue evidence="3">Leaf</tissue>
    </source>
</reference>
<dbReference type="PANTHER" id="PTHR44102:SF12">
    <property type="entry name" value="PROTEIN NPGR2"/>
    <property type="match status" value="1"/>
</dbReference>
<evidence type="ECO:0000313" key="3">
    <source>
        <dbReference type="EMBL" id="KAI7726360.1"/>
    </source>
</evidence>
<feature type="region of interest" description="Disordered" evidence="2">
    <location>
        <begin position="32"/>
        <end position="70"/>
    </location>
</feature>
<dbReference type="EMBL" id="JAMZMK010011698">
    <property type="protein sequence ID" value="KAI7726360.1"/>
    <property type="molecule type" value="Genomic_DNA"/>
</dbReference>
<dbReference type="InterPro" id="IPR043376">
    <property type="entry name" value="NPG1-like"/>
</dbReference>
<evidence type="ECO:0000256" key="2">
    <source>
        <dbReference type="SAM" id="MobiDB-lite"/>
    </source>
</evidence>
<dbReference type="PROSITE" id="PS50005">
    <property type="entry name" value="TPR"/>
    <property type="match status" value="1"/>
</dbReference>
<dbReference type="AlphaFoldDB" id="A0AAD5BN53"/>
<evidence type="ECO:0000313" key="4">
    <source>
        <dbReference type="Proteomes" id="UP001206925"/>
    </source>
</evidence>
<evidence type="ECO:0000256" key="1">
    <source>
        <dbReference type="PROSITE-ProRule" id="PRU00339"/>
    </source>
</evidence>
<organism evidence="3 4">
    <name type="scientific">Ambrosia artemisiifolia</name>
    <name type="common">Common ragweed</name>
    <dbReference type="NCBI Taxonomy" id="4212"/>
    <lineage>
        <taxon>Eukaryota</taxon>
        <taxon>Viridiplantae</taxon>
        <taxon>Streptophyta</taxon>
        <taxon>Embryophyta</taxon>
        <taxon>Tracheophyta</taxon>
        <taxon>Spermatophyta</taxon>
        <taxon>Magnoliopsida</taxon>
        <taxon>eudicotyledons</taxon>
        <taxon>Gunneridae</taxon>
        <taxon>Pentapetalae</taxon>
        <taxon>asterids</taxon>
        <taxon>campanulids</taxon>
        <taxon>Asterales</taxon>
        <taxon>Asteraceae</taxon>
        <taxon>Asteroideae</taxon>
        <taxon>Heliantheae alliance</taxon>
        <taxon>Heliantheae</taxon>
        <taxon>Ambrosia</taxon>
    </lineage>
</organism>
<comment type="caution">
    <text evidence="3">The sequence shown here is derived from an EMBL/GenBank/DDBJ whole genome shotgun (WGS) entry which is preliminary data.</text>
</comment>
<dbReference type="InterPro" id="IPR011990">
    <property type="entry name" value="TPR-like_helical_dom_sf"/>
</dbReference>
<feature type="repeat" description="TPR" evidence="1">
    <location>
        <begin position="622"/>
        <end position="655"/>
    </location>
</feature>
<dbReference type="SMART" id="SM00028">
    <property type="entry name" value="TPR"/>
    <property type="match status" value="6"/>
</dbReference>
<keyword evidence="1" id="KW-0802">TPR repeat</keyword>
<dbReference type="Gene3D" id="1.25.40.10">
    <property type="entry name" value="Tetratricopeptide repeat domain"/>
    <property type="match status" value="2"/>
</dbReference>
<dbReference type="Proteomes" id="UP001206925">
    <property type="component" value="Unassembled WGS sequence"/>
</dbReference>
<dbReference type="InterPro" id="IPR019734">
    <property type="entry name" value="TPR_rpt"/>
</dbReference>
<dbReference type="PANTHER" id="PTHR44102">
    <property type="entry name" value="PROTEIN NPG1"/>
    <property type="match status" value="1"/>
</dbReference>